<dbReference type="Proteomes" id="UP001170717">
    <property type="component" value="Unassembled WGS sequence"/>
</dbReference>
<feature type="transmembrane region" description="Helical" evidence="1">
    <location>
        <begin position="26"/>
        <end position="48"/>
    </location>
</feature>
<keyword evidence="1" id="KW-1133">Transmembrane helix</keyword>
<evidence type="ECO:0000256" key="1">
    <source>
        <dbReference type="SAM" id="Phobius"/>
    </source>
</evidence>
<dbReference type="AlphaFoldDB" id="A0AAW7Z4H1"/>
<evidence type="ECO:0000313" key="3">
    <source>
        <dbReference type="Proteomes" id="UP001170717"/>
    </source>
</evidence>
<feature type="transmembrane region" description="Helical" evidence="1">
    <location>
        <begin position="137"/>
        <end position="160"/>
    </location>
</feature>
<comment type="caution">
    <text evidence="2">The sequence shown here is derived from an EMBL/GenBank/DDBJ whole genome shotgun (WGS) entry which is preliminary data.</text>
</comment>
<proteinExistence type="predicted"/>
<feature type="transmembrane region" description="Helical" evidence="1">
    <location>
        <begin position="55"/>
        <end position="78"/>
    </location>
</feature>
<keyword evidence="1" id="KW-0472">Membrane</keyword>
<gene>
    <name evidence="2" type="ORF">Q4527_19955</name>
</gene>
<protein>
    <recommendedName>
        <fullName evidence="4">DUF2157 domain-containing protein</fullName>
    </recommendedName>
</protein>
<evidence type="ECO:0000313" key="2">
    <source>
        <dbReference type="EMBL" id="MDO6579679.1"/>
    </source>
</evidence>
<evidence type="ECO:0008006" key="4">
    <source>
        <dbReference type="Google" id="ProtNLM"/>
    </source>
</evidence>
<accession>A0AAW7Z4H1</accession>
<organism evidence="2 3">
    <name type="scientific">Alteromonas stellipolaris</name>
    <dbReference type="NCBI Taxonomy" id="233316"/>
    <lineage>
        <taxon>Bacteria</taxon>
        <taxon>Pseudomonadati</taxon>
        <taxon>Pseudomonadota</taxon>
        <taxon>Gammaproteobacteria</taxon>
        <taxon>Alteromonadales</taxon>
        <taxon>Alteromonadaceae</taxon>
        <taxon>Alteromonas/Salinimonas group</taxon>
        <taxon>Alteromonas</taxon>
    </lineage>
</organism>
<keyword evidence="1" id="KW-0812">Transmembrane</keyword>
<sequence>MIKRIKEELLSRFISQFEGLALHDKFYKAGALSFGLYMILGIIALIIFKQAGIQIVANAFVFIILSVFTIAVAIEYWYQLEKLYSKKWFKWVLGGIAVLIYKYSELHAEDFINEFTLNEPSYFPTGSAVLATIFLPYSWLVAVSSFLTLFIFINWFFIPIERSTEKRQLEGWKYLARFIGLSVILVWAQKSTKLFEDQDSYAYLFAKHIIISTEYFENSHCLNVKESELSAYLDRGHISIFTPSNQSFRTEECDLGITKR</sequence>
<name>A0AAW7Z4H1_9ALTE</name>
<dbReference type="EMBL" id="JAUOQI010000028">
    <property type="protein sequence ID" value="MDO6579679.1"/>
    <property type="molecule type" value="Genomic_DNA"/>
</dbReference>
<reference evidence="2" key="1">
    <citation type="submission" date="2023-07" db="EMBL/GenBank/DDBJ databases">
        <title>Genome content predicts the carbon catabolic preferences of heterotrophic bacteria.</title>
        <authorList>
            <person name="Gralka M."/>
        </authorList>
    </citation>
    <scope>NUCLEOTIDE SEQUENCE</scope>
    <source>
        <strain evidence="2">F2M12</strain>
    </source>
</reference>
<dbReference type="RefSeq" id="WP_063456587.1">
    <property type="nucleotide sequence ID" value="NZ_CP015345.1"/>
</dbReference>